<evidence type="ECO:0000256" key="7">
    <source>
        <dbReference type="ARBA" id="ARBA00022968"/>
    </source>
</evidence>
<feature type="transmembrane region" description="Helical" evidence="15">
    <location>
        <begin position="6"/>
        <end position="22"/>
    </location>
</feature>
<comment type="similarity">
    <text evidence="3 14">Belongs to the cytochrome P450 family.</text>
</comment>
<dbReference type="InterPro" id="IPR017972">
    <property type="entry name" value="Cyt_P450_CS"/>
</dbReference>
<dbReference type="CDD" id="cd11072">
    <property type="entry name" value="CYP71-like"/>
    <property type="match status" value="1"/>
</dbReference>
<gene>
    <name evidence="16" type="ORF">AAHA92_11249</name>
</gene>
<dbReference type="PANTHER" id="PTHR47953:SF19">
    <property type="entry name" value="OS06G0641600 PROTEIN"/>
    <property type="match status" value="1"/>
</dbReference>
<keyword evidence="7" id="KW-0735">Signal-anchor</keyword>
<evidence type="ECO:0000256" key="4">
    <source>
        <dbReference type="ARBA" id="ARBA00022617"/>
    </source>
</evidence>
<dbReference type="Pfam" id="PF00067">
    <property type="entry name" value="p450"/>
    <property type="match status" value="1"/>
</dbReference>
<keyword evidence="10 13" id="KW-0408">Iron</keyword>
<evidence type="ECO:0000256" key="15">
    <source>
        <dbReference type="SAM" id="Phobius"/>
    </source>
</evidence>
<dbReference type="PROSITE" id="PS00086">
    <property type="entry name" value="CYTOCHROME_P450"/>
    <property type="match status" value="1"/>
</dbReference>
<evidence type="ECO:0000256" key="6">
    <source>
        <dbReference type="ARBA" id="ARBA00022723"/>
    </source>
</evidence>
<dbReference type="Proteomes" id="UP001567538">
    <property type="component" value="Unassembled WGS sequence"/>
</dbReference>
<dbReference type="GO" id="GO:0016712">
    <property type="term" value="F:oxidoreductase activity, acting on paired donors, with incorporation or reduction of molecular oxygen, reduced flavin or flavoprotein as one donor, and incorporation of one atom of oxygen"/>
    <property type="evidence" value="ECO:0007669"/>
    <property type="project" value="UniProtKB-ARBA"/>
</dbReference>
<keyword evidence="11 14" id="KW-0503">Monooxygenase</keyword>
<dbReference type="PRINTS" id="PR00385">
    <property type="entry name" value="P450"/>
</dbReference>
<evidence type="ECO:0000256" key="2">
    <source>
        <dbReference type="ARBA" id="ARBA00004606"/>
    </source>
</evidence>
<feature type="binding site" description="axial binding residue" evidence="13">
    <location>
        <position position="442"/>
    </location>
    <ligand>
        <name>heme</name>
        <dbReference type="ChEBI" id="CHEBI:30413"/>
    </ligand>
    <ligandPart>
        <name>Fe</name>
        <dbReference type="ChEBI" id="CHEBI:18248"/>
    </ligandPart>
</feature>
<evidence type="ECO:0000256" key="3">
    <source>
        <dbReference type="ARBA" id="ARBA00010617"/>
    </source>
</evidence>
<keyword evidence="17" id="KW-1185">Reference proteome</keyword>
<dbReference type="GO" id="GO:0016114">
    <property type="term" value="P:terpenoid biosynthetic process"/>
    <property type="evidence" value="ECO:0007669"/>
    <property type="project" value="UniProtKB-ARBA"/>
</dbReference>
<keyword evidence="12 15" id="KW-0472">Membrane</keyword>
<sequence length="500" mass="56910">MLDFITAFTVILPAIFFFFLFRKTEKSKNGKSTELLPPGPKKLPVIGNLHQMSHPVSRCLRDLSNQHGPLMHLKLGEASAVVVSSPEITKQIMKDLDPSFAGRARTLAADIMWYNRSDVAFCPYGDYWRQMRKLCINDFLSPKMVRLFESIRRDESNRLVDSLRESSGSSVNLTEKLFSMTSDITCRAAFGAVSEDSETLIELVVESLKLAAGFEMVDLFPSSRIVAALSWRKVRRLRTMRRKLDEIMDGIIKRHRRNGAGGGRNSEFGGDDLVDVFLRAKEEEQLQYPIDDNNIKAVLYDIFTAGTDSIAITLDWIMVELLRHPRVMAKAQAEVRQAMKENTKLSEVVYNLKYLKLVIKEILRIHPPAPFIPRTCDKKTVINGYTIPVGTIILVNNWAMQRDPSFWKDPEKFEPERFENQDVDFIGGDFEYIPFGAGRRMCPGMVYGLANMELALAQLLYNFDWKLPEGEKAEDMDMTETIGLAPARKLNLFVVATPYN</sequence>
<evidence type="ECO:0000256" key="1">
    <source>
        <dbReference type="ARBA" id="ARBA00001971"/>
    </source>
</evidence>
<dbReference type="Gene3D" id="1.10.630.10">
    <property type="entry name" value="Cytochrome P450"/>
    <property type="match status" value="1"/>
</dbReference>
<dbReference type="InterPro" id="IPR001128">
    <property type="entry name" value="Cyt_P450"/>
</dbReference>
<evidence type="ECO:0000256" key="14">
    <source>
        <dbReference type="RuleBase" id="RU000461"/>
    </source>
</evidence>
<organism evidence="16 17">
    <name type="scientific">Salvia divinorum</name>
    <name type="common">Maria pastora</name>
    <name type="synonym">Diviner's sage</name>
    <dbReference type="NCBI Taxonomy" id="28513"/>
    <lineage>
        <taxon>Eukaryota</taxon>
        <taxon>Viridiplantae</taxon>
        <taxon>Streptophyta</taxon>
        <taxon>Embryophyta</taxon>
        <taxon>Tracheophyta</taxon>
        <taxon>Spermatophyta</taxon>
        <taxon>Magnoliopsida</taxon>
        <taxon>eudicotyledons</taxon>
        <taxon>Gunneridae</taxon>
        <taxon>Pentapetalae</taxon>
        <taxon>asterids</taxon>
        <taxon>lamiids</taxon>
        <taxon>Lamiales</taxon>
        <taxon>Lamiaceae</taxon>
        <taxon>Nepetoideae</taxon>
        <taxon>Mentheae</taxon>
        <taxon>Salviinae</taxon>
        <taxon>Salvia</taxon>
        <taxon>Salvia subgen. Calosphace</taxon>
    </lineage>
</organism>
<evidence type="ECO:0000256" key="13">
    <source>
        <dbReference type="PIRSR" id="PIRSR602401-1"/>
    </source>
</evidence>
<comment type="cofactor">
    <cofactor evidence="1 13">
        <name>heme</name>
        <dbReference type="ChEBI" id="CHEBI:30413"/>
    </cofactor>
</comment>
<evidence type="ECO:0000313" key="17">
    <source>
        <dbReference type="Proteomes" id="UP001567538"/>
    </source>
</evidence>
<name>A0ABD1HH85_SALDI</name>
<keyword evidence="4 13" id="KW-0349">Heme</keyword>
<evidence type="ECO:0000256" key="8">
    <source>
        <dbReference type="ARBA" id="ARBA00022989"/>
    </source>
</evidence>
<accession>A0ABD1HH85</accession>
<dbReference type="SUPFAM" id="SSF48264">
    <property type="entry name" value="Cytochrome P450"/>
    <property type="match status" value="1"/>
</dbReference>
<dbReference type="FunFam" id="1.10.630.10:FF:000043">
    <property type="entry name" value="Cytochrome P450 99A2"/>
    <property type="match status" value="1"/>
</dbReference>
<evidence type="ECO:0000256" key="10">
    <source>
        <dbReference type="ARBA" id="ARBA00023004"/>
    </source>
</evidence>
<dbReference type="InterPro" id="IPR002401">
    <property type="entry name" value="Cyt_P450_E_grp-I"/>
</dbReference>
<evidence type="ECO:0000256" key="5">
    <source>
        <dbReference type="ARBA" id="ARBA00022692"/>
    </source>
</evidence>
<proteinExistence type="inferred from homology"/>
<keyword evidence="5 15" id="KW-0812">Transmembrane</keyword>
<keyword evidence="8 15" id="KW-1133">Transmembrane helix</keyword>
<protein>
    <submittedName>
        <fullName evidence="16">Premnaspirodiene oxygenase-like</fullName>
    </submittedName>
</protein>
<evidence type="ECO:0000313" key="16">
    <source>
        <dbReference type="EMBL" id="KAL1555524.1"/>
    </source>
</evidence>
<dbReference type="EMBL" id="JBEAFC010000005">
    <property type="protein sequence ID" value="KAL1555524.1"/>
    <property type="molecule type" value="Genomic_DNA"/>
</dbReference>
<dbReference type="PANTHER" id="PTHR47953">
    <property type="entry name" value="OS08G0105600 PROTEIN"/>
    <property type="match status" value="1"/>
</dbReference>
<keyword evidence="9 14" id="KW-0560">Oxidoreductase</keyword>
<dbReference type="InterPro" id="IPR052306">
    <property type="entry name" value="CYP450_71D"/>
</dbReference>
<dbReference type="InterPro" id="IPR036396">
    <property type="entry name" value="Cyt_P450_sf"/>
</dbReference>
<dbReference type="PRINTS" id="PR00463">
    <property type="entry name" value="EP450I"/>
</dbReference>
<keyword evidence="6 13" id="KW-0479">Metal-binding</keyword>
<dbReference type="GO" id="GO:0046872">
    <property type="term" value="F:metal ion binding"/>
    <property type="evidence" value="ECO:0007669"/>
    <property type="project" value="UniProtKB-KW"/>
</dbReference>
<evidence type="ECO:0000256" key="11">
    <source>
        <dbReference type="ARBA" id="ARBA00023033"/>
    </source>
</evidence>
<dbReference type="AlphaFoldDB" id="A0ABD1HH85"/>
<evidence type="ECO:0000256" key="12">
    <source>
        <dbReference type="ARBA" id="ARBA00023136"/>
    </source>
</evidence>
<evidence type="ECO:0000256" key="9">
    <source>
        <dbReference type="ARBA" id="ARBA00023002"/>
    </source>
</evidence>
<reference evidence="16 17" key="1">
    <citation type="submission" date="2024-06" db="EMBL/GenBank/DDBJ databases">
        <title>A chromosome level genome sequence of Diviner's sage (Salvia divinorum).</title>
        <authorList>
            <person name="Ford S.A."/>
            <person name="Ro D.-K."/>
            <person name="Ness R.W."/>
            <person name="Phillips M.A."/>
        </authorList>
    </citation>
    <scope>NUCLEOTIDE SEQUENCE [LARGE SCALE GENOMIC DNA]</scope>
    <source>
        <strain evidence="16">SAF-2024a</strain>
        <tissue evidence="16">Leaf</tissue>
    </source>
</reference>
<dbReference type="GO" id="GO:0016020">
    <property type="term" value="C:membrane"/>
    <property type="evidence" value="ECO:0007669"/>
    <property type="project" value="UniProtKB-SubCell"/>
</dbReference>
<comment type="caution">
    <text evidence="16">The sequence shown here is derived from an EMBL/GenBank/DDBJ whole genome shotgun (WGS) entry which is preliminary data.</text>
</comment>
<comment type="subcellular location">
    <subcellularLocation>
        <location evidence="2">Membrane</location>
        <topology evidence="2">Single-pass type II membrane protein</topology>
    </subcellularLocation>
</comment>